<organism evidence="1 2">
    <name type="scientific">Brevibacterium aurantiacum</name>
    <dbReference type="NCBI Taxonomy" id="273384"/>
    <lineage>
        <taxon>Bacteria</taxon>
        <taxon>Bacillati</taxon>
        <taxon>Actinomycetota</taxon>
        <taxon>Actinomycetes</taxon>
        <taxon>Micrococcales</taxon>
        <taxon>Brevibacteriaceae</taxon>
        <taxon>Brevibacterium</taxon>
    </lineage>
</organism>
<protein>
    <submittedName>
        <fullName evidence="1">Uncharacterized protein</fullName>
    </submittedName>
</protein>
<dbReference type="RefSeq" id="WP_146001529.1">
    <property type="nucleotide sequence ID" value="NZ_FXZI01000055.1"/>
</dbReference>
<evidence type="ECO:0000313" key="1">
    <source>
        <dbReference type="EMBL" id="SMY05402.1"/>
    </source>
</evidence>
<dbReference type="Proteomes" id="UP000234300">
    <property type="component" value="Unassembled WGS sequence"/>
</dbReference>
<dbReference type="EMBL" id="FXZI01000055">
    <property type="protein sequence ID" value="SMY05402.1"/>
    <property type="molecule type" value="Genomic_DNA"/>
</dbReference>
<evidence type="ECO:0000313" key="2">
    <source>
        <dbReference type="Proteomes" id="UP000234300"/>
    </source>
</evidence>
<reference evidence="1 2" key="1">
    <citation type="submission" date="2017-03" db="EMBL/GenBank/DDBJ databases">
        <authorList>
            <person name="Afonso C.L."/>
            <person name="Miller P.J."/>
            <person name="Scott M.A."/>
            <person name="Spackman E."/>
            <person name="Goraichik I."/>
            <person name="Dimitrov K.M."/>
            <person name="Suarez D.L."/>
            <person name="Swayne D.E."/>
        </authorList>
    </citation>
    <scope>NUCLEOTIDE SEQUENCE [LARGE SCALE GENOMIC DNA]</scope>
    <source>
        <strain evidence="2">8(6)</strain>
    </source>
</reference>
<gene>
    <name evidence="1" type="ORF">BAURA86_04064</name>
</gene>
<dbReference type="AlphaFoldDB" id="A0A2H1L1P8"/>
<sequence>MNYANDRGAQSRRTTVLLGAGASANAGLPVTSELAARILKRANDSMFIPPWVRILNAVYGAMAGHQGLRGNDPQTAVNIETLISSLRLLQIREDHEVAPFVTTWLPALTELPIATPNGPAAKHLVEAILEYNDTTKPDYLAARISKAVGTLARSELKPDMAAPLRDAEKFVLNELTNILVSFPASRGHVNHVTQPA</sequence>
<proteinExistence type="predicted"/>
<name>A0A2H1L1P8_BREAU</name>
<accession>A0A2H1L1P8</accession>